<protein>
    <recommendedName>
        <fullName evidence="4">Protein kinase domain-containing protein</fullName>
    </recommendedName>
</protein>
<evidence type="ECO:0000256" key="2">
    <source>
        <dbReference type="SAM" id="Phobius"/>
    </source>
</evidence>
<dbReference type="AlphaFoldDB" id="A0A8J5J294"/>
<organism evidence="5 6">
    <name type="scientific">Phytophthora aleatoria</name>
    <dbReference type="NCBI Taxonomy" id="2496075"/>
    <lineage>
        <taxon>Eukaryota</taxon>
        <taxon>Sar</taxon>
        <taxon>Stramenopiles</taxon>
        <taxon>Oomycota</taxon>
        <taxon>Peronosporomycetes</taxon>
        <taxon>Peronosporales</taxon>
        <taxon>Peronosporaceae</taxon>
        <taxon>Phytophthora</taxon>
    </lineage>
</organism>
<dbReference type="SMART" id="SM00369">
    <property type="entry name" value="LRR_TYP"/>
    <property type="match status" value="3"/>
</dbReference>
<dbReference type="InterPro" id="IPR008271">
    <property type="entry name" value="Ser/Thr_kinase_AS"/>
</dbReference>
<keyword evidence="2" id="KW-0812">Transmembrane</keyword>
<dbReference type="PROSITE" id="PS50011">
    <property type="entry name" value="PROTEIN_KINASE_DOM"/>
    <property type="match status" value="1"/>
</dbReference>
<dbReference type="SMART" id="SM00220">
    <property type="entry name" value="S_TKc"/>
    <property type="match status" value="1"/>
</dbReference>
<keyword evidence="2" id="KW-1133">Transmembrane helix</keyword>
<dbReference type="InterPro" id="IPR001611">
    <property type="entry name" value="Leu-rich_rpt"/>
</dbReference>
<feature type="chain" id="PRO_5035175797" description="Protein kinase domain-containing protein" evidence="3">
    <location>
        <begin position="26"/>
        <end position="1110"/>
    </location>
</feature>
<dbReference type="PROSITE" id="PS00108">
    <property type="entry name" value="PROTEIN_KINASE_ST"/>
    <property type="match status" value="1"/>
</dbReference>
<proteinExistence type="predicted"/>
<evidence type="ECO:0000313" key="6">
    <source>
        <dbReference type="Proteomes" id="UP000709295"/>
    </source>
</evidence>
<feature type="transmembrane region" description="Helical" evidence="2">
    <location>
        <begin position="398"/>
        <end position="418"/>
    </location>
</feature>
<keyword evidence="2" id="KW-0472">Membrane</keyword>
<feature type="non-terminal residue" evidence="5">
    <location>
        <position position="1"/>
    </location>
</feature>
<dbReference type="PANTHER" id="PTHR44329">
    <property type="entry name" value="SERINE/THREONINE-PROTEIN KINASE TNNI3K-RELATED"/>
    <property type="match status" value="1"/>
</dbReference>
<dbReference type="GO" id="GO:0004674">
    <property type="term" value="F:protein serine/threonine kinase activity"/>
    <property type="evidence" value="ECO:0007669"/>
    <property type="project" value="TreeGrafter"/>
</dbReference>
<sequence length="1110" mass="120898">MAVSPRRCRMLAVVAIVVYIYEAMAQETAGSLSAWSSSSGSLKSSTGSEVGIVPATTVAQELGQEWFSANFCDNETQLAVGVDSDLKNLSSSDIICNGVPSLQRRSDELLPNFGCPDIFTAIDASCTCLDAGYNDSEVWEFRVTQRRSASDYPRALTSADILPVDSIRTMLVPSTLKTLRIIGDGNLPQDIEFTPEDRRIPGTILPIAISPNDSVAITTVEITNINMFSITLSASSFLPPTTTNLTLRICNLFGFGFHFFDGVTNLQHLDLSSNSLTVPYAGSTTQSSCSNQFCAIETLNLTNNSLTTFPTVVLNIDNLQELQVKSGYIAHNDITDFNISNSTFNVIQSLKAFESDLPDTSAICPGGTWQTVHSSKFCVANSTIAVSESSSGTCTQCITYVGIIGGCLIVALIVLLLWQRARSRRRALSASLVSSPSSYYLARSGNETVNIQISDKSTAEALLEDPVIITNRINYKEIKLGKCLSRGGFGLVFVGEYKGRQVAVKKIRPERSQDPKDVKAFLKEIILMAELHHPRIIEFIGVAWDNLKHISAVTEFMESGDLRNVLRSFERQGTPLSWRNHKTTISLHIAEAMQYLHCHNPKVIHRDLKSKNVLLNMHLEAKLTDFGVSRTQYTVQTHAMTAGIGTSFWIAPEILLGRDYNEQADIYSFGVVLSEIDTDDYPFWNDANRDGPRGKLQEADILRQVATGNKRPQFSANCPAGVISIDSPVAVCTMRWCVWLSLLLSTSAAQSSSSSSTSSSGSGSSNGSDAGATTKAEILAQDWFQANSDENVTYLAVGVNSKLSNITDGGIICGKGVPSLQRRTTAALPNNGCPAIFTALNGSCTCLPDYNTTDSWEFFVTKKTTERDYPLTMNDTEVLPIDTIRTLLVPSTVVSLSITGVGDGLQSISFVPQDVALPGSNIPVAVNADDARDVSSITAVRLENIDMSLIVMNTGHFFPSTTLNLTMRNCGLETFGFDFFQGLKTVEYLDFSENNLAKPYAGNTISKTCTTQLCAVQILNLTGNQLTSFPSVVFNLDDLSELYIRNNNFTDFNVTTSVFNSISALRAYESDQPDDSATCSNGTWKAAHRVKFRVLNDTADTEGMFLSGFL</sequence>
<name>A0A8J5J294_9STRA</name>
<dbReference type="PANTHER" id="PTHR44329:SF214">
    <property type="entry name" value="PROTEIN KINASE DOMAIN-CONTAINING PROTEIN"/>
    <property type="match status" value="1"/>
</dbReference>
<evidence type="ECO:0000259" key="4">
    <source>
        <dbReference type="PROSITE" id="PS50011"/>
    </source>
</evidence>
<comment type="caution">
    <text evidence="5">The sequence shown here is derived from an EMBL/GenBank/DDBJ whole genome shotgun (WGS) entry which is preliminary data.</text>
</comment>
<dbReference type="InterPro" id="IPR000719">
    <property type="entry name" value="Prot_kinase_dom"/>
</dbReference>
<feature type="region of interest" description="Disordered" evidence="1">
    <location>
        <begin position="751"/>
        <end position="771"/>
    </location>
</feature>
<evidence type="ECO:0000313" key="5">
    <source>
        <dbReference type="EMBL" id="KAG6953394.1"/>
    </source>
</evidence>
<keyword evidence="6" id="KW-1185">Reference proteome</keyword>
<feature type="domain" description="Protein kinase" evidence="4">
    <location>
        <begin position="478"/>
        <end position="803"/>
    </location>
</feature>
<accession>A0A8J5J294</accession>
<dbReference type="EMBL" id="JAENGY010001028">
    <property type="protein sequence ID" value="KAG6953394.1"/>
    <property type="molecule type" value="Genomic_DNA"/>
</dbReference>
<gene>
    <name evidence="5" type="ORF">JG688_00012843</name>
</gene>
<dbReference type="Proteomes" id="UP000709295">
    <property type="component" value="Unassembled WGS sequence"/>
</dbReference>
<keyword evidence="3" id="KW-0732">Signal</keyword>
<dbReference type="GO" id="GO:0005524">
    <property type="term" value="F:ATP binding"/>
    <property type="evidence" value="ECO:0007669"/>
    <property type="project" value="InterPro"/>
</dbReference>
<dbReference type="InterPro" id="IPR003591">
    <property type="entry name" value="Leu-rich_rpt_typical-subtyp"/>
</dbReference>
<feature type="signal peptide" evidence="3">
    <location>
        <begin position="1"/>
        <end position="25"/>
    </location>
</feature>
<dbReference type="Pfam" id="PF07714">
    <property type="entry name" value="PK_Tyr_Ser-Thr"/>
    <property type="match status" value="1"/>
</dbReference>
<dbReference type="InterPro" id="IPR001245">
    <property type="entry name" value="Ser-Thr/Tyr_kinase_cat_dom"/>
</dbReference>
<reference evidence="5" key="1">
    <citation type="submission" date="2021-01" db="EMBL/GenBank/DDBJ databases">
        <title>Phytophthora aleatoria, a newly-described species from Pinus radiata is distinct from Phytophthora cactorum isolates based on comparative genomics.</title>
        <authorList>
            <person name="Mcdougal R."/>
            <person name="Panda P."/>
            <person name="Williams N."/>
            <person name="Studholme D.J."/>
        </authorList>
    </citation>
    <scope>NUCLEOTIDE SEQUENCE</scope>
    <source>
        <strain evidence="5">NZFS 4037</strain>
    </source>
</reference>
<evidence type="ECO:0000256" key="3">
    <source>
        <dbReference type="SAM" id="SignalP"/>
    </source>
</evidence>
<dbReference type="InterPro" id="IPR051681">
    <property type="entry name" value="Ser/Thr_Kinases-Pseudokinases"/>
</dbReference>
<evidence type="ECO:0000256" key="1">
    <source>
        <dbReference type="SAM" id="MobiDB-lite"/>
    </source>
</evidence>
<dbReference type="Pfam" id="PF00560">
    <property type="entry name" value="LRR_1"/>
    <property type="match status" value="1"/>
</dbReference>